<reference evidence="2" key="1">
    <citation type="submission" date="2016-11" db="EMBL/GenBank/DDBJ databases">
        <authorList>
            <person name="Varghese N."/>
            <person name="Submissions S."/>
        </authorList>
    </citation>
    <scope>NUCLEOTIDE SEQUENCE [LARGE SCALE GENOMIC DNA]</scope>
    <source>
        <strain evidence="2">DSM 18569</strain>
    </source>
</reference>
<sequence length="78" mass="8686">MASLLLKRKQEYALRHLLLEMDTYQRTAKTMASFQTIDGEVIPYGVGQHALQTGTAVLVGGLLVGTVFLDNNEITYRD</sequence>
<protein>
    <submittedName>
        <fullName evidence="1">Uncharacterized protein</fullName>
    </submittedName>
</protein>
<proteinExistence type="predicted"/>
<keyword evidence="2" id="KW-1185">Reference proteome</keyword>
<dbReference type="OrthoDB" id="887343at2"/>
<accession>A0A1M6RX30</accession>
<evidence type="ECO:0000313" key="1">
    <source>
        <dbReference type="EMBL" id="SHK37052.1"/>
    </source>
</evidence>
<dbReference type="RefSeq" id="WP_073281413.1">
    <property type="nucleotide sequence ID" value="NZ_FRAS01000002.1"/>
</dbReference>
<gene>
    <name evidence="1" type="ORF">SAMN02746009_00819</name>
</gene>
<name>A0A1M6RX30_9BACT</name>
<dbReference type="Proteomes" id="UP000183947">
    <property type="component" value="Unassembled WGS sequence"/>
</dbReference>
<organism evidence="1 2">
    <name type="scientific">Hymenobacter psychrotolerans DSM 18569</name>
    <dbReference type="NCBI Taxonomy" id="1121959"/>
    <lineage>
        <taxon>Bacteria</taxon>
        <taxon>Pseudomonadati</taxon>
        <taxon>Bacteroidota</taxon>
        <taxon>Cytophagia</taxon>
        <taxon>Cytophagales</taxon>
        <taxon>Hymenobacteraceae</taxon>
        <taxon>Hymenobacter</taxon>
    </lineage>
</organism>
<dbReference type="AlphaFoldDB" id="A0A1M6RX30"/>
<dbReference type="EMBL" id="FRAS01000002">
    <property type="protein sequence ID" value="SHK37052.1"/>
    <property type="molecule type" value="Genomic_DNA"/>
</dbReference>
<evidence type="ECO:0000313" key="2">
    <source>
        <dbReference type="Proteomes" id="UP000183947"/>
    </source>
</evidence>
<dbReference type="STRING" id="1121959.SAMN02746009_00819"/>